<protein>
    <recommendedName>
        <fullName evidence="3">DNA lyase</fullName>
    </recommendedName>
</protein>
<reference evidence="1 2" key="1">
    <citation type="submission" date="2020-08" db="EMBL/GenBank/DDBJ databases">
        <title>Genome sequence of Sphingomonas daechungensis KACC 18115T.</title>
        <authorList>
            <person name="Hyun D.-W."/>
            <person name="Bae J.-W."/>
        </authorList>
    </citation>
    <scope>NUCLEOTIDE SEQUENCE [LARGE SCALE GENOMIC DNA]</scope>
    <source>
        <strain evidence="1 2">KACC 18115</strain>
        <plasmid evidence="1 2">p_unnamed1</plasmid>
    </source>
</reference>
<name>A0ABX6T477_9SPHN</name>
<geneLocation type="plasmid" evidence="1 2">
    <name>p_unnamed1</name>
</geneLocation>
<evidence type="ECO:0000313" key="1">
    <source>
        <dbReference type="EMBL" id="QNP44599.1"/>
    </source>
</evidence>
<evidence type="ECO:0000313" key="2">
    <source>
        <dbReference type="Proteomes" id="UP000516134"/>
    </source>
</evidence>
<dbReference type="RefSeq" id="WP_187716017.1">
    <property type="nucleotide sequence ID" value="NZ_BAABJC010000001.1"/>
</dbReference>
<accession>A0ABX6T477</accession>
<evidence type="ECO:0008006" key="3">
    <source>
        <dbReference type="Google" id="ProtNLM"/>
    </source>
</evidence>
<dbReference type="Proteomes" id="UP000516134">
    <property type="component" value="Plasmid p_unnamed1"/>
</dbReference>
<organism evidence="1 2">
    <name type="scientific">Sphingomonas daechungensis</name>
    <dbReference type="NCBI Taxonomy" id="1176646"/>
    <lineage>
        <taxon>Bacteria</taxon>
        <taxon>Pseudomonadati</taxon>
        <taxon>Pseudomonadota</taxon>
        <taxon>Alphaproteobacteria</taxon>
        <taxon>Sphingomonadales</taxon>
        <taxon>Sphingomonadaceae</taxon>
        <taxon>Sphingomonas</taxon>
    </lineage>
</organism>
<keyword evidence="2" id="KW-1185">Reference proteome</keyword>
<gene>
    <name evidence="1" type="ORF">H9L15_16085</name>
</gene>
<proteinExistence type="predicted"/>
<sequence>MITLSRFRRIEAAVVRAGHGEDVQWAEQIGQPADAREFAGIAINVVCNSGMKFSIAREIFGRCMAALEQSGSVRGVFGHPGKAQAIEVIWSERQCLFDQFHAAEDKLAFCEALPWVGPITKYHLAKDLGLDVAKPDVHLARLARRDRISVQRMCSRLARQANLRVATVDTILWRACATGILDSDRYDGEGWLAAFRGHPIVNH</sequence>
<keyword evidence="1" id="KW-0614">Plasmid</keyword>
<dbReference type="EMBL" id="CP060781">
    <property type="protein sequence ID" value="QNP44599.1"/>
    <property type="molecule type" value="Genomic_DNA"/>
</dbReference>